<feature type="transmembrane region" description="Helical" evidence="3">
    <location>
        <begin position="101"/>
        <end position="121"/>
    </location>
</feature>
<feature type="transmembrane region" description="Helical" evidence="3">
    <location>
        <begin position="133"/>
        <end position="154"/>
    </location>
</feature>
<keyword evidence="5" id="KW-1185">Reference proteome</keyword>
<dbReference type="SUPFAM" id="SSF103473">
    <property type="entry name" value="MFS general substrate transporter"/>
    <property type="match status" value="1"/>
</dbReference>
<feature type="transmembrane region" description="Helical" evidence="3">
    <location>
        <begin position="398"/>
        <end position="415"/>
    </location>
</feature>
<feature type="transmembrane region" description="Helical" evidence="3">
    <location>
        <begin position="336"/>
        <end position="356"/>
    </location>
</feature>
<feature type="transmembrane region" description="Helical" evidence="3">
    <location>
        <begin position="308"/>
        <end position="330"/>
    </location>
</feature>
<dbReference type="GO" id="GO:0006596">
    <property type="term" value="P:polyamine biosynthetic process"/>
    <property type="evidence" value="ECO:0007669"/>
    <property type="project" value="UniProtKB-KW"/>
</dbReference>
<dbReference type="Proteomes" id="UP000294071">
    <property type="component" value="Unassembled WGS sequence"/>
</dbReference>
<dbReference type="AlphaFoldDB" id="A0A4Q2S1L8"/>
<feature type="compositionally biased region" description="Basic and acidic residues" evidence="2">
    <location>
        <begin position="10"/>
        <end position="27"/>
    </location>
</feature>
<feature type="transmembrane region" description="Helical" evidence="3">
    <location>
        <begin position="250"/>
        <end position="269"/>
    </location>
</feature>
<dbReference type="EMBL" id="SDWT01000001">
    <property type="protein sequence ID" value="RYB95530.1"/>
    <property type="molecule type" value="Genomic_DNA"/>
</dbReference>
<keyword evidence="3" id="KW-1133">Transmembrane helix</keyword>
<keyword evidence="3" id="KW-0472">Membrane</keyword>
<comment type="caution">
    <text evidence="4">The sequence shown here is derived from an EMBL/GenBank/DDBJ whole genome shotgun (WGS) entry which is preliminary data.</text>
</comment>
<evidence type="ECO:0000256" key="1">
    <source>
        <dbReference type="ARBA" id="ARBA00023115"/>
    </source>
</evidence>
<dbReference type="PANTHER" id="PTHR43317">
    <property type="entry name" value="THERMOSPERMINE SYNTHASE ACAULIS5"/>
    <property type="match status" value="1"/>
</dbReference>
<evidence type="ECO:0000256" key="2">
    <source>
        <dbReference type="SAM" id="MobiDB-lite"/>
    </source>
</evidence>
<keyword evidence="3" id="KW-0812">Transmembrane</keyword>
<reference evidence="4 5" key="1">
    <citation type="submission" date="2019-01" db="EMBL/GenBank/DDBJ databases">
        <title>Novel species of Nocardioides.</title>
        <authorList>
            <person name="Liu Q."/>
            <person name="Xin Y.-H."/>
        </authorList>
    </citation>
    <scope>NUCLEOTIDE SEQUENCE [LARGE SCALE GENOMIC DNA]</scope>
    <source>
        <strain evidence="4 5">CGMCC 4.6882</strain>
    </source>
</reference>
<evidence type="ECO:0008006" key="6">
    <source>
        <dbReference type="Google" id="ProtNLM"/>
    </source>
</evidence>
<evidence type="ECO:0000313" key="5">
    <source>
        <dbReference type="Proteomes" id="UP000294071"/>
    </source>
</evidence>
<feature type="region of interest" description="Disordered" evidence="2">
    <location>
        <begin position="1"/>
        <end position="27"/>
    </location>
</feature>
<feature type="transmembrane region" description="Helical" evidence="3">
    <location>
        <begin position="32"/>
        <end position="57"/>
    </location>
</feature>
<feature type="transmembrane region" description="Helical" evidence="3">
    <location>
        <begin position="175"/>
        <end position="195"/>
    </location>
</feature>
<feature type="transmembrane region" description="Helical" evidence="3">
    <location>
        <begin position="275"/>
        <end position="296"/>
    </location>
</feature>
<protein>
    <recommendedName>
        <fullName evidence="6">Spermidine synthase</fullName>
    </recommendedName>
</protein>
<name>A0A4Q2S1L8_9ACTN</name>
<feature type="transmembrane region" description="Helical" evidence="3">
    <location>
        <begin position="422"/>
        <end position="442"/>
    </location>
</feature>
<feature type="transmembrane region" description="Helical" evidence="3">
    <location>
        <begin position="368"/>
        <end position="392"/>
    </location>
</feature>
<feature type="transmembrane region" description="Helical" evidence="3">
    <location>
        <begin position="448"/>
        <end position="467"/>
    </location>
</feature>
<dbReference type="InterPro" id="IPR029063">
    <property type="entry name" value="SAM-dependent_MTases_sf"/>
</dbReference>
<keyword evidence="1" id="KW-0620">Polyamine biosynthesis</keyword>
<proteinExistence type="predicted"/>
<evidence type="ECO:0000313" key="4">
    <source>
        <dbReference type="EMBL" id="RYB95530.1"/>
    </source>
</evidence>
<sequence length="745" mass="78688">MTDTAVPTDRTTDRTTHPSDRRGSARPEDERGVWVAVLFACTTFVGASLLFMVQPLAAKLILPSFGGSATVWSTSSLLFQVLLLAGYVYAHGSTQRLGARWQPRAHLLLLALPLLALPIALPAQAAPSAGDSPVLWLLRTLVLMVGLPFAVLSTTGPLIQRWYAWAGGPRSDDPYFLFSGSNLGSFVGLLAYPFAVEPLLTLTQQRTWWSAGFVVFMVLMAACALTVRGRTAEPGAREAVAAGRPSWRQAGLWCLWAFLPSSLMLAATAHLSTDIAAVPLLWVLPLAAYLASFVLAFARTTRTVSATLVLPCVVLAVTTGIVSGLGSTALSSLVPLVVGANVVSVGVAGFAAHARLAATRPDPTQLTFFYLVVSVGGALGGLLNGVVAPLLFDGVWEYFLTVALLPVLAIGVPAVRLTPRRVVVGLATAAAATGAVGLLSVVSGLGAVQSAVLVAAGLVAVVVGWLAMRAPALLCVGLLIAAVAVVVVQERSSLLTERTFYGSYRVRAVDGQHRLLHGTTIHGTQFLDEARRDVPTTYYASDGPVGDLMSVVEPTDVGVVGLGAGAIAAYGTADTHLRFFEIDPVVARIAEDERWFSYLGDSPAEVDVVVGDGRLMMEREPESSFDLLALDAFSSDSIPVHVLTREGVEVFLDRVRPDGVLAVHISNRVFDLRPVLAAHARDLGLRAVIGTGGEGPGAETSVWVALTRSDAVADALTDLQRWEPLPTSPSVEWTDDYSSVLSVLR</sequence>
<dbReference type="Gene3D" id="3.40.50.150">
    <property type="entry name" value="Vaccinia Virus protein VP39"/>
    <property type="match status" value="1"/>
</dbReference>
<accession>A0A4Q2S1L8</accession>
<organism evidence="4 5">
    <name type="scientific">Nocardioides oleivorans</name>
    <dbReference type="NCBI Taxonomy" id="273676"/>
    <lineage>
        <taxon>Bacteria</taxon>
        <taxon>Bacillati</taxon>
        <taxon>Actinomycetota</taxon>
        <taxon>Actinomycetes</taxon>
        <taxon>Propionibacteriales</taxon>
        <taxon>Nocardioidaceae</taxon>
        <taxon>Nocardioides</taxon>
    </lineage>
</organism>
<feature type="transmembrane region" description="Helical" evidence="3">
    <location>
        <begin position="472"/>
        <end position="489"/>
    </location>
</feature>
<feature type="transmembrane region" description="Helical" evidence="3">
    <location>
        <begin position="207"/>
        <end position="229"/>
    </location>
</feature>
<feature type="transmembrane region" description="Helical" evidence="3">
    <location>
        <begin position="69"/>
        <end position="89"/>
    </location>
</feature>
<dbReference type="OrthoDB" id="9761985at2"/>
<gene>
    <name evidence="4" type="ORF">EUA93_14980</name>
</gene>
<dbReference type="RefSeq" id="WP_129400862.1">
    <property type="nucleotide sequence ID" value="NZ_SDWT01000001.1"/>
</dbReference>
<dbReference type="SUPFAM" id="SSF53335">
    <property type="entry name" value="S-adenosyl-L-methionine-dependent methyltransferases"/>
    <property type="match status" value="1"/>
</dbReference>
<dbReference type="PANTHER" id="PTHR43317:SF1">
    <property type="entry name" value="THERMOSPERMINE SYNTHASE ACAULIS5"/>
    <property type="match status" value="1"/>
</dbReference>
<evidence type="ECO:0000256" key="3">
    <source>
        <dbReference type="SAM" id="Phobius"/>
    </source>
</evidence>
<dbReference type="InterPro" id="IPR036259">
    <property type="entry name" value="MFS_trans_sf"/>
</dbReference>